<feature type="region of interest" description="Disordered" evidence="9">
    <location>
        <begin position="650"/>
        <end position="704"/>
    </location>
</feature>
<feature type="compositionally biased region" description="Polar residues" evidence="9">
    <location>
        <begin position="354"/>
        <end position="375"/>
    </location>
</feature>
<keyword evidence="5" id="KW-0804">Transcription</keyword>
<feature type="region of interest" description="Disordered" evidence="9">
    <location>
        <begin position="499"/>
        <end position="518"/>
    </location>
</feature>
<evidence type="ECO:0000256" key="8">
    <source>
        <dbReference type="RuleBase" id="RU004020"/>
    </source>
</evidence>
<dbReference type="OrthoDB" id="60033at2759"/>
<feature type="region of interest" description="Disordered" evidence="9">
    <location>
        <begin position="249"/>
        <end position="397"/>
    </location>
</feature>
<feature type="compositionally biased region" description="Basic residues" evidence="9">
    <location>
        <begin position="695"/>
        <end position="704"/>
    </location>
</feature>
<keyword evidence="3" id="KW-0805">Transcription regulation</keyword>
<keyword evidence="12" id="KW-1185">Reference proteome</keyword>
<dbReference type="InParanoid" id="D8PUI1"/>
<dbReference type="PRINTS" id="PR00056">
    <property type="entry name" value="HSFDOMAIN"/>
</dbReference>
<dbReference type="AlphaFoldDB" id="D8PUI1"/>
<evidence type="ECO:0000256" key="5">
    <source>
        <dbReference type="ARBA" id="ARBA00023163"/>
    </source>
</evidence>
<feature type="region of interest" description="Disordered" evidence="9">
    <location>
        <begin position="568"/>
        <end position="607"/>
    </location>
</feature>
<dbReference type="GO" id="GO:0005634">
    <property type="term" value="C:nucleus"/>
    <property type="evidence" value="ECO:0007669"/>
    <property type="project" value="UniProtKB-SubCell"/>
</dbReference>
<feature type="domain" description="HSF-type DNA-binding" evidence="10">
    <location>
        <begin position="33"/>
        <end position="57"/>
    </location>
</feature>
<name>D8PUI1_SCHCM</name>
<feature type="compositionally biased region" description="Gly residues" evidence="9">
    <location>
        <begin position="202"/>
        <end position="213"/>
    </location>
</feature>
<evidence type="ECO:0000313" key="11">
    <source>
        <dbReference type="EMBL" id="EFJ00727.1"/>
    </source>
</evidence>
<keyword evidence="4" id="KW-0238">DNA-binding</keyword>
<feature type="compositionally biased region" description="Polar residues" evidence="9">
    <location>
        <begin position="568"/>
        <end position="584"/>
    </location>
</feature>
<evidence type="ECO:0000256" key="7">
    <source>
        <dbReference type="ARBA" id="ARBA00062171"/>
    </source>
</evidence>
<dbReference type="SMART" id="SM00415">
    <property type="entry name" value="HSF"/>
    <property type="match status" value="1"/>
</dbReference>
<evidence type="ECO:0000256" key="3">
    <source>
        <dbReference type="ARBA" id="ARBA00023015"/>
    </source>
</evidence>
<dbReference type="InterPro" id="IPR000232">
    <property type="entry name" value="HSF_DNA-bd"/>
</dbReference>
<keyword evidence="6" id="KW-0539">Nucleus</keyword>
<dbReference type="Proteomes" id="UP000007431">
    <property type="component" value="Unassembled WGS sequence"/>
</dbReference>
<evidence type="ECO:0000256" key="6">
    <source>
        <dbReference type="ARBA" id="ARBA00023242"/>
    </source>
</evidence>
<dbReference type="OMA" id="SALWEFK"/>
<dbReference type="Gene3D" id="1.10.10.10">
    <property type="entry name" value="Winged helix-like DNA-binding domain superfamily/Winged helix DNA-binding domain"/>
    <property type="match status" value="1"/>
</dbReference>
<dbReference type="Pfam" id="PF00447">
    <property type="entry name" value="HSF_DNA-bind"/>
    <property type="match status" value="1"/>
</dbReference>
<accession>D8PUI1</accession>
<comment type="subcellular location">
    <subcellularLocation>
        <location evidence="1">Nucleus</location>
    </subcellularLocation>
</comment>
<dbReference type="RefSeq" id="XP_003035629.1">
    <property type="nucleotide sequence ID" value="XM_003035583.1"/>
</dbReference>
<evidence type="ECO:0000313" key="12">
    <source>
        <dbReference type="Proteomes" id="UP000007431"/>
    </source>
</evidence>
<feature type="region of interest" description="Disordered" evidence="9">
    <location>
        <begin position="190"/>
        <end position="215"/>
    </location>
</feature>
<dbReference type="VEuPathDB" id="FungiDB:SCHCODRAFT_02662153"/>
<dbReference type="PANTHER" id="PTHR10015">
    <property type="entry name" value="HEAT SHOCK TRANSCRIPTION FACTOR"/>
    <property type="match status" value="1"/>
</dbReference>
<dbReference type="HOGENOM" id="CLU_015858_1_0_1"/>
<evidence type="ECO:0000256" key="1">
    <source>
        <dbReference type="ARBA" id="ARBA00004123"/>
    </source>
</evidence>
<dbReference type="EMBL" id="GL377303">
    <property type="protein sequence ID" value="EFJ00727.1"/>
    <property type="molecule type" value="Genomic_DNA"/>
</dbReference>
<comment type="similarity">
    <text evidence="2 8">Belongs to the HSF family.</text>
</comment>
<dbReference type="GO" id="GO:0003700">
    <property type="term" value="F:DNA-binding transcription factor activity"/>
    <property type="evidence" value="ECO:0007669"/>
    <property type="project" value="InterPro"/>
</dbReference>
<evidence type="ECO:0000256" key="9">
    <source>
        <dbReference type="SAM" id="MobiDB-lite"/>
    </source>
</evidence>
<protein>
    <recommendedName>
        <fullName evidence="10">HSF-type DNA-binding domain-containing protein</fullName>
    </recommendedName>
</protein>
<organism evidence="12">
    <name type="scientific">Schizophyllum commune (strain H4-8 / FGSC 9210)</name>
    <name type="common">Split gill fungus</name>
    <dbReference type="NCBI Taxonomy" id="578458"/>
    <lineage>
        <taxon>Eukaryota</taxon>
        <taxon>Fungi</taxon>
        <taxon>Dikarya</taxon>
        <taxon>Basidiomycota</taxon>
        <taxon>Agaricomycotina</taxon>
        <taxon>Agaricomycetes</taxon>
        <taxon>Agaricomycetidae</taxon>
        <taxon>Agaricales</taxon>
        <taxon>Schizophyllaceae</taxon>
        <taxon>Schizophyllum</taxon>
    </lineage>
</organism>
<dbReference type="InterPro" id="IPR036388">
    <property type="entry name" value="WH-like_DNA-bd_sf"/>
</dbReference>
<gene>
    <name evidence="11" type="ORF">SCHCODRAFT_255836</name>
</gene>
<dbReference type="PROSITE" id="PS00434">
    <property type="entry name" value="HSF_DOMAIN"/>
    <property type="match status" value="1"/>
</dbReference>
<dbReference type="PANTHER" id="PTHR10015:SF427">
    <property type="entry name" value="HEAT SHOCK FACTOR PROTEIN"/>
    <property type="match status" value="1"/>
</dbReference>
<dbReference type="GeneID" id="9587203"/>
<dbReference type="SUPFAM" id="SSF46785">
    <property type="entry name" value="Winged helix' DNA-binding domain"/>
    <property type="match status" value="1"/>
</dbReference>
<dbReference type="STRING" id="578458.D8PUI1"/>
<dbReference type="GO" id="GO:0043565">
    <property type="term" value="F:sequence-specific DNA binding"/>
    <property type="evidence" value="ECO:0007669"/>
    <property type="project" value="InterPro"/>
</dbReference>
<dbReference type="InterPro" id="IPR036390">
    <property type="entry name" value="WH_DNA-bd_sf"/>
</dbReference>
<evidence type="ECO:0000259" key="10">
    <source>
        <dbReference type="PROSITE" id="PS00434"/>
    </source>
</evidence>
<reference evidence="11 12" key="1">
    <citation type="journal article" date="2010" name="Nat. Biotechnol.">
        <title>Genome sequence of the model mushroom Schizophyllum commune.</title>
        <authorList>
            <person name="Ohm R.A."/>
            <person name="de Jong J.F."/>
            <person name="Lugones L.G."/>
            <person name="Aerts A."/>
            <person name="Kothe E."/>
            <person name="Stajich J.E."/>
            <person name="de Vries R.P."/>
            <person name="Record E."/>
            <person name="Levasseur A."/>
            <person name="Baker S.E."/>
            <person name="Bartholomew K.A."/>
            <person name="Coutinho P.M."/>
            <person name="Erdmann S."/>
            <person name="Fowler T.J."/>
            <person name="Gathman A.C."/>
            <person name="Lombard V."/>
            <person name="Henrissat B."/>
            <person name="Knabe N."/>
            <person name="Kuees U."/>
            <person name="Lilly W.W."/>
            <person name="Lindquist E."/>
            <person name="Lucas S."/>
            <person name="Magnuson J.K."/>
            <person name="Piumi F."/>
            <person name="Raudaskoski M."/>
            <person name="Salamov A."/>
            <person name="Schmutz J."/>
            <person name="Schwarze F.W.M.R."/>
            <person name="vanKuyk P.A."/>
            <person name="Horton J.S."/>
            <person name="Grigoriev I.V."/>
            <person name="Woesten H.A.B."/>
        </authorList>
    </citation>
    <scope>NUCLEOTIDE SEQUENCE [LARGE SCALE GENOMIC DNA]</scope>
    <source>
        <strain evidence="12">H4-8 / FGSC 9210</strain>
    </source>
</reference>
<dbReference type="eggNOG" id="KOG0627">
    <property type="taxonomic scope" value="Eukaryota"/>
</dbReference>
<feature type="compositionally biased region" description="Low complexity" evidence="9">
    <location>
        <begin position="317"/>
        <end position="347"/>
    </location>
</feature>
<sequence length="704" mass="74859">MVNDPKNEALIRWSDSGDSFFVLDHERFAREVLGRWFKHQNFSSFVRQLNMYGFHKVQHLQQGTLRSSETDGNEFWNFAHPNFLRGRSDLLALIQRKKQAQNSDGEGAGQEVGTSGANGQQVQLDISGIVAGLAAIKRHQDMISSELTHLRENNNLLWQEAMEARARAKKQQDTINRIVKFLAGIFGNHNARSKHEEEEAEGGAGGSRDGGPGAIVPHSVMSHMNATVPQMQRLMIEDTRPYNSVDIEEVEDDEQHSSSKGKQREYTTGQPPPTHLNTFAEPEDSTGYRVETPPASSASVAPVSPAATEGSPFFQYSSGPSPAPSSSTSSANTAAVAANSPSPVLSSRHATPPAASSPSVEKQQQHRQQLVSSARTPPYHPSASPGPPNAAINPDDFQTLFNNLSPAQINSFMTNLPNVFGAGSTSPGPSFSGSAADFNRTGADGMPSYPTGHGSFGNDATMNGMGGVEGLLSFDPSSPGGYGDGMDYDTYHAGYGYGASGGPEQATGQSQHAVAQGGPPLPNWQAAEDIERDVSALNAKINTLIENTSPSVTHAQPIAQAIAPPWSANAQLPSRPPLSTSSDKPASMGRASHPVLPPSAMATEPLPAPLDALTPNLNAPADFDFTEFLSKYVSGVEGAQDNNALMDEVMSNAGDSTGQPAHMEDQSTSAPRGNGRKRKSDAMPPMPDLTEPPKKGGKRRRGGA</sequence>
<feature type="compositionally biased region" description="Low complexity" evidence="9">
    <location>
        <begin position="293"/>
        <end position="307"/>
    </location>
</feature>
<evidence type="ECO:0000256" key="4">
    <source>
        <dbReference type="ARBA" id="ARBA00023125"/>
    </source>
</evidence>
<dbReference type="FunFam" id="1.10.10.10:FF:000027">
    <property type="entry name" value="Heat shock transcription factor 1"/>
    <property type="match status" value="1"/>
</dbReference>
<evidence type="ECO:0000256" key="2">
    <source>
        <dbReference type="ARBA" id="ARBA00006403"/>
    </source>
</evidence>
<proteinExistence type="inferred from homology"/>
<dbReference type="KEGG" id="scm:SCHCO_02662153"/>
<comment type="subunit">
    <text evidence="7">Homotrimer. Homotrimerization increases the affinity of HSF1 to DNA. Interacts with transcriptional coregulator SSA1 on chromatin.</text>
</comment>
<feature type="compositionally biased region" description="Pro residues" evidence="9">
    <location>
        <begin position="378"/>
        <end position="388"/>
    </location>
</feature>